<name>A0ACA9PH35_9GLOM</name>
<reference evidence="1" key="1">
    <citation type="submission" date="2021-06" db="EMBL/GenBank/DDBJ databases">
        <authorList>
            <person name="Kallberg Y."/>
            <person name="Tangrot J."/>
            <person name="Rosling A."/>
        </authorList>
    </citation>
    <scope>NUCLEOTIDE SEQUENCE</scope>
    <source>
        <strain evidence="1">28 12/20/2015</strain>
    </source>
</reference>
<protein>
    <submittedName>
        <fullName evidence="1">1377_t:CDS:1</fullName>
    </submittedName>
</protein>
<proteinExistence type="predicted"/>
<organism evidence="1 2">
    <name type="scientific">Cetraspora pellucida</name>
    <dbReference type="NCBI Taxonomy" id="1433469"/>
    <lineage>
        <taxon>Eukaryota</taxon>
        <taxon>Fungi</taxon>
        <taxon>Fungi incertae sedis</taxon>
        <taxon>Mucoromycota</taxon>
        <taxon>Glomeromycotina</taxon>
        <taxon>Glomeromycetes</taxon>
        <taxon>Diversisporales</taxon>
        <taxon>Gigasporaceae</taxon>
        <taxon>Cetraspora</taxon>
    </lineage>
</organism>
<evidence type="ECO:0000313" key="1">
    <source>
        <dbReference type="EMBL" id="CAG8700047.1"/>
    </source>
</evidence>
<gene>
    <name evidence="1" type="ORF">SPELUC_LOCUS11226</name>
</gene>
<comment type="caution">
    <text evidence="1">The sequence shown here is derived from an EMBL/GenBank/DDBJ whole genome shotgun (WGS) entry which is preliminary data.</text>
</comment>
<keyword evidence="2" id="KW-1185">Reference proteome</keyword>
<dbReference type="EMBL" id="CAJVPW010023106">
    <property type="protein sequence ID" value="CAG8700047.1"/>
    <property type="molecule type" value="Genomic_DNA"/>
</dbReference>
<sequence length="62" mass="7402">MSQQQFNEFVEWFITNQKSAPPQAKGLTVQLPVFYRKEKENIATWLLQVDLLYKARKIEDDE</sequence>
<dbReference type="Proteomes" id="UP000789366">
    <property type="component" value="Unassembled WGS sequence"/>
</dbReference>
<accession>A0ACA9PH35</accession>
<evidence type="ECO:0000313" key="2">
    <source>
        <dbReference type="Proteomes" id="UP000789366"/>
    </source>
</evidence>